<evidence type="ECO:0000256" key="1">
    <source>
        <dbReference type="ARBA" id="ARBA00009601"/>
    </source>
</evidence>
<dbReference type="GO" id="GO:0052725">
    <property type="term" value="F:inositol-1,3,4-trisphosphate 6-kinase activity"/>
    <property type="evidence" value="ECO:0007669"/>
    <property type="project" value="InterPro"/>
</dbReference>
<keyword evidence="3 9" id="KW-0808">Transferase</keyword>
<comment type="subunit">
    <text evidence="2 9">Monomer.</text>
</comment>
<dbReference type="AlphaFoldDB" id="A0AAW1PY18"/>
<name>A0AAW1PY18_9CHLO</name>
<dbReference type="GO" id="GO:0047325">
    <property type="term" value="F:inositol-3,4,5,6-tetrakisphosphate 1-kinase activity"/>
    <property type="evidence" value="ECO:0007669"/>
    <property type="project" value="UniProtKB-EC"/>
</dbReference>
<dbReference type="EC" id="2.7.1.134" evidence="9"/>
<protein>
    <recommendedName>
        <fullName evidence="9">Inositol-tetrakisphosphate 1-kinase</fullName>
        <ecNumber evidence="9">2.7.1.134</ecNumber>
    </recommendedName>
</protein>
<keyword evidence="5 9" id="KW-0547">Nucleotide-binding</keyword>
<dbReference type="GO" id="GO:0052726">
    <property type="term" value="F:inositol-1,3,4-trisphosphate 5-kinase activity"/>
    <property type="evidence" value="ECO:0007669"/>
    <property type="project" value="InterPro"/>
</dbReference>
<dbReference type="PANTHER" id="PTHR14217">
    <property type="entry name" value="INOSITOL-TETRAKISPHOSPHATE 1-KINASE"/>
    <property type="match status" value="1"/>
</dbReference>
<evidence type="ECO:0000256" key="8">
    <source>
        <dbReference type="ARBA" id="ARBA00022842"/>
    </source>
</evidence>
<feature type="domain" description="Inositol 1,3,4-trisphosphate 5/6-kinase ATP-grasp" evidence="12">
    <location>
        <begin position="125"/>
        <end position="335"/>
    </location>
</feature>
<evidence type="ECO:0000259" key="12">
    <source>
        <dbReference type="Pfam" id="PF05770"/>
    </source>
</evidence>
<feature type="binding site" evidence="10">
    <location>
        <position position="27"/>
    </location>
    <ligand>
        <name>1D-myo-inositol 1,3,4-trisphosphate</name>
        <dbReference type="ChEBI" id="CHEBI:58414"/>
    </ligand>
</feature>
<accession>A0AAW1PY18</accession>
<comment type="cofactor">
    <cofactor evidence="9 11">
        <name>Mg(2+)</name>
        <dbReference type="ChEBI" id="CHEBI:18420"/>
    </cofactor>
    <text evidence="9 11">Binds 2 magnesium ions per subunit.</text>
</comment>
<dbReference type="GO" id="GO:0005737">
    <property type="term" value="C:cytoplasm"/>
    <property type="evidence" value="ECO:0007669"/>
    <property type="project" value="TreeGrafter"/>
</dbReference>
<dbReference type="EMBL" id="JALJOQ010000005">
    <property type="protein sequence ID" value="KAK9813331.1"/>
    <property type="molecule type" value="Genomic_DNA"/>
</dbReference>
<evidence type="ECO:0000256" key="2">
    <source>
        <dbReference type="ARBA" id="ARBA00011245"/>
    </source>
</evidence>
<feature type="binding site" evidence="10">
    <location>
        <position position="319"/>
    </location>
    <ligand>
        <name>1D-myo-inositol 1,3,4-trisphosphate</name>
        <dbReference type="ChEBI" id="CHEBI:58414"/>
    </ligand>
</feature>
<keyword evidence="8 9" id="KW-0460">Magnesium</keyword>
<evidence type="ECO:0000256" key="9">
    <source>
        <dbReference type="PIRNR" id="PIRNR038186"/>
    </source>
</evidence>
<dbReference type="Gene3D" id="3.30.470.20">
    <property type="entry name" value="ATP-grasp fold, B domain"/>
    <property type="match status" value="1"/>
</dbReference>
<feature type="binding site" evidence="11">
    <location>
        <position position="313"/>
    </location>
    <ligand>
        <name>Mg(2+)</name>
        <dbReference type="ChEBI" id="CHEBI:18420"/>
        <label>1</label>
    </ligand>
</feature>
<keyword evidence="7 9" id="KW-0067">ATP-binding</keyword>
<dbReference type="GO" id="GO:0032957">
    <property type="term" value="P:inositol trisphosphate metabolic process"/>
    <property type="evidence" value="ECO:0007669"/>
    <property type="project" value="InterPro"/>
</dbReference>
<evidence type="ECO:0000256" key="3">
    <source>
        <dbReference type="ARBA" id="ARBA00022679"/>
    </source>
</evidence>
<keyword evidence="6 9" id="KW-0418">Kinase</keyword>
<evidence type="ECO:0000256" key="11">
    <source>
        <dbReference type="PIRSR" id="PIRSR038186-2"/>
    </source>
</evidence>
<dbReference type="InterPro" id="IPR008656">
    <property type="entry name" value="Inositol_tetrakis-P_1-kinase"/>
</dbReference>
<feature type="binding site" evidence="10">
    <location>
        <position position="160"/>
    </location>
    <ligand>
        <name>ATP</name>
        <dbReference type="ChEBI" id="CHEBI:30616"/>
    </ligand>
</feature>
<feature type="binding site" evidence="10">
    <location>
        <position position="171"/>
    </location>
    <ligand>
        <name>1D-myo-inositol 1,3,4-trisphosphate</name>
        <dbReference type="ChEBI" id="CHEBI:58414"/>
    </ligand>
</feature>
<evidence type="ECO:0000313" key="15">
    <source>
        <dbReference type="Proteomes" id="UP001465755"/>
    </source>
</evidence>
<dbReference type="InterPro" id="IPR041429">
    <property type="entry name" value="ITPK1_N"/>
</dbReference>
<feature type="binding site" evidence="11">
    <location>
        <position position="291"/>
    </location>
    <ligand>
        <name>Mg(2+)</name>
        <dbReference type="ChEBI" id="CHEBI:18420"/>
        <label>1</label>
    </ligand>
</feature>
<proteinExistence type="inferred from homology"/>
<dbReference type="PANTHER" id="PTHR14217:SF39">
    <property type="entry name" value="INOSITOL-TETRAKISPHOSPHATE 1-KINASE 3"/>
    <property type="match status" value="1"/>
</dbReference>
<evidence type="ECO:0000256" key="4">
    <source>
        <dbReference type="ARBA" id="ARBA00022723"/>
    </source>
</evidence>
<evidence type="ECO:0000256" key="10">
    <source>
        <dbReference type="PIRSR" id="PIRSR038186-1"/>
    </source>
</evidence>
<evidence type="ECO:0000256" key="7">
    <source>
        <dbReference type="ARBA" id="ARBA00022840"/>
    </source>
</evidence>
<feature type="binding site" evidence="10">
    <location>
        <position position="212"/>
    </location>
    <ligand>
        <name>1D-myo-inositol 1,3,4-trisphosphate</name>
        <dbReference type="ChEBI" id="CHEBI:58414"/>
    </ligand>
</feature>
<gene>
    <name evidence="14" type="ORF">WJX73_000585</name>
</gene>
<feature type="domain" description="Inositol-tetrakisphosphate 1-kinase N-terminal" evidence="13">
    <location>
        <begin position="19"/>
        <end position="97"/>
    </location>
</feature>
<dbReference type="Pfam" id="PF17927">
    <property type="entry name" value="Ins134_P3_kin_N"/>
    <property type="match status" value="1"/>
</dbReference>
<comment type="catalytic activity">
    <reaction evidence="9">
        <text>1D-myo-inositol 3,4,5,6-tetrakisphosphate + ATP = 1D-myo-inositol 1,3,4,5,6-pentakisphosphate + ADP + H(+)</text>
        <dbReference type="Rhea" id="RHEA:12452"/>
        <dbReference type="ChEBI" id="CHEBI:15378"/>
        <dbReference type="ChEBI" id="CHEBI:30616"/>
        <dbReference type="ChEBI" id="CHEBI:57539"/>
        <dbReference type="ChEBI" id="CHEBI:57733"/>
        <dbReference type="ChEBI" id="CHEBI:456216"/>
        <dbReference type="EC" id="2.7.1.134"/>
    </reaction>
</comment>
<comment type="similarity">
    <text evidence="1 9">Belongs to the ITPK1 family.</text>
</comment>
<evidence type="ECO:0000313" key="14">
    <source>
        <dbReference type="EMBL" id="KAK9813331.1"/>
    </source>
</evidence>
<feature type="binding site" evidence="11">
    <location>
        <position position="313"/>
    </location>
    <ligand>
        <name>Mg(2+)</name>
        <dbReference type="ChEBI" id="CHEBI:18420"/>
        <label>2</label>
    </ligand>
</feature>
<dbReference type="PIRSF" id="PIRSF038186">
    <property type="entry name" value="ITPK"/>
    <property type="match status" value="1"/>
</dbReference>
<evidence type="ECO:0000256" key="5">
    <source>
        <dbReference type="ARBA" id="ARBA00022741"/>
    </source>
</evidence>
<dbReference type="GO" id="GO:0000287">
    <property type="term" value="F:magnesium ion binding"/>
    <property type="evidence" value="ECO:0007669"/>
    <property type="project" value="InterPro"/>
</dbReference>
<organism evidence="14 15">
    <name type="scientific">Symbiochloris irregularis</name>
    <dbReference type="NCBI Taxonomy" id="706552"/>
    <lineage>
        <taxon>Eukaryota</taxon>
        <taxon>Viridiplantae</taxon>
        <taxon>Chlorophyta</taxon>
        <taxon>core chlorophytes</taxon>
        <taxon>Trebouxiophyceae</taxon>
        <taxon>Trebouxiales</taxon>
        <taxon>Trebouxiaceae</taxon>
        <taxon>Symbiochloris</taxon>
    </lineage>
</organism>
<reference evidence="14 15" key="1">
    <citation type="journal article" date="2024" name="Nat. Commun.">
        <title>Phylogenomics reveals the evolutionary origins of lichenization in chlorophyte algae.</title>
        <authorList>
            <person name="Puginier C."/>
            <person name="Libourel C."/>
            <person name="Otte J."/>
            <person name="Skaloud P."/>
            <person name="Haon M."/>
            <person name="Grisel S."/>
            <person name="Petersen M."/>
            <person name="Berrin J.G."/>
            <person name="Delaux P.M."/>
            <person name="Dal Grande F."/>
            <person name="Keller J."/>
        </authorList>
    </citation>
    <scope>NUCLEOTIDE SEQUENCE [LARGE SCALE GENOMIC DNA]</scope>
    <source>
        <strain evidence="14 15">SAG 2036</strain>
    </source>
</reference>
<dbReference type="Pfam" id="PF05770">
    <property type="entry name" value="Ins134_P3_kin"/>
    <property type="match status" value="1"/>
</dbReference>
<feature type="binding site" evidence="10">
    <location>
        <position position="227"/>
    </location>
    <ligand>
        <name>ATP</name>
        <dbReference type="ChEBI" id="CHEBI:30616"/>
    </ligand>
</feature>
<comment type="caution">
    <text evidence="14">The sequence shown here is derived from an EMBL/GenBank/DDBJ whole genome shotgun (WGS) entry which is preliminary data.</text>
</comment>
<dbReference type="GO" id="GO:0005524">
    <property type="term" value="F:ATP binding"/>
    <property type="evidence" value="ECO:0007669"/>
    <property type="project" value="UniProtKB-KW"/>
</dbReference>
<comment type="function">
    <text evidence="9">Kinase that can phosphorylate various inositol polyphosphate such as Ins(3,4,5,6)P4 or Ins(1,3,4)P3.</text>
</comment>
<keyword evidence="4 9" id="KW-0479">Metal-binding</keyword>
<feature type="binding site" evidence="11">
    <location>
        <position position="315"/>
    </location>
    <ligand>
        <name>Mg(2+)</name>
        <dbReference type="ChEBI" id="CHEBI:18420"/>
        <label>2</label>
    </ligand>
</feature>
<dbReference type="InterPro" id="IPR040464">
    <property type="entry name" value="InsP(3)kin_ATP-grasp"/>
</dbReference>
<evidence type="ECO:0000256" key="6">
    <source>
        <dbReference type="ARBA" id="ARBA00022777"/>
    </source>
</evidence>
<keyword evidence="15" id="KW-1185">Reference proteome</keyword>
<dbReference type="Proteomes" id="UP001465755">
    <property type="component" value="Unassembled WGS sequence"/>
</dbReference>
<evidence type="ECO:0000259" key="13">
    <source>
        <dbReference type="Pfam" id="PF17927"/>
    </source>
</evidence>
<feature type="binding site" evidence="10">
    <location>
        <position position="315"/>
    </location>
    <ligand>
        <name>1D-myo-inositol 1,3,4-trisphosphate</name>
        <dbReference type="ChEBI" id="CHEBI:58414"/>
    </ligand>
</feature>
<feature type="binding site" evidence="10">
    <location>
        <position position="68"/>
    </location>
    <ligand>
        <name>1D-myo-inositol 1,3,4-trisphosphate</name>
        <dbReference type="ChEBI" id="CHEBI:58414"/>
    </ligand>
</feature>
<sequence>MPEEGVVLQENDQNRLHSVGVALYPGKAEKHLRSKLSEAALSRGILLKALDYTVPLSQQGQLDAILHKIRLPEWEKELSNYQNLHPGTIVVDAPKAIRNVGSRSSMLAALGGSGIVLQGPTGEQLHVCAPVQVAVVPGCRPEQVLQQLQQADLQAPYVAKPLWADGREGAHGLAVLLDERGVQQVAQGEGPVGLGDHLLLSPFVDHGGCLFKVYVLGPITVMVRRPSLALPVDPADVLEVHGSVTTVGRVSSYHSGSWRGDAPLGDPPHWAVQALAQELRKRLGLTLFNFDLIQPDSTQAGRYPAGADYLCIDINYFPGYEKLPDYENLMAEFLVSLFANNGPERQLFRAVSCSLHPAKAHRRRAKASNETPESPQQKQ</sequence>
<feature type="binding site" evidence="10">
    <location>
        <position position="103"/>
    </location>
    <ligand>
        <name>ATP</name>
        <dbReference type="ChEBI" id="CHEBI:30616"/>
    </ligand>
</feature>